<comment type="caution">
    <text evidence="2">The sequence shown here is derived from an EMBL/GenBank/DDBJ whole genome shotgun (WGS) entry which is preliminary data.</text>
</comment>
<dbReference type="AlphaFoldDB" id="A0A0G1T4D1"/>
<keyword evidence="1" id="KW-0472">Membrane</keyword>
<gene>
    <name evidence="2" type="ORF">UY02_C0015G0011</name>
</gene>
<feature type="transmembrane region" description="Helical" evidence="1">
    <location>
        <begin position="48"/>
        <end position="72"/>
    </location>
</feature>
<evidence type="ECO:0000256" key="1">
    <source>
        <dbReference type="SAM" id="Phobius"/>
    </source>
</evidence>
<accession>A0A0G1T4D1</accession>
<organism evidence="2 3">
    <name type="scientific">Candidatus Giovannonibacteria bacterium GW2011_GWB1_47_6b</name>
    <dbReference type="NCBI Taxonomy" id="1618655"/>
    <lineage>
        <taxon>Bacteria</taxon>
        <taxon>Candidatus Giovannoniibacteriota</taxon>
    </lineage>
</organism>
<dbReference type="Proteomes" id="UP000034682">
    <property type="component" value="Unassembled WGS sequence"/>
</dbReference>
<name>A0A0G1T4D1_9BACT</name>
<feature type="transmembrane region" description="Helical" evidence="1">
    <location>
        <begin position="108"/>
        <end position="125"/>
    </location>
</feature>
<evidence type="ECO:0000313" key="2">
    <source>
        <dbReference type="EMBL" id="KKU76649.1"/>
    </source>
</evidence>
<proteinExistence type="predicted"/>
<dbReference type="EMBL" id="LCOK01000015">
    <property type="protein sequence ID" value="KKU76649.1"/>
    <property type="molecule type" value="Genomic_DNA"/>
</dbReference>
<reference evidence="2 3" key="1">
    <citation type="journal article" date="2015" name="Nature">
        <title>rRNA introns, odd ribosomes, and small enigmatic genomes across a large radiation of phyla.</title>
        <authorList>
            <person name="Brown C.T."/>
            <person name="Hug L.A."/>
            <person name="Thomas B.C."/>
            <person name="Sharon I."/>
            <person name="Castelle C.J."/>
            <person name="Singh A."/>
            <person name="Wilkins M.J."/>
            <person name="Williams K.H."/>
            <person name="Banfield J.F."/>
        </authorList>
    </citation>
    <scope>NUCLEOTIDE SEQUENCE [LARGE SCALE GENOMIC DNA]</scope>
</reference>
<sequence length="150" mass="16515">MFIVITTISIVAITGLVWGAKKILPFPVCPICAGVSGTWLWMLGLRFLGYPIDIAVLAMLLGGSVVGIAYQIDKRLPDGRLSMAWKALFIPLGFVAAYSLVYSWWQTFGIMVLGLAALALIFLKLSSTAKGHPEHDKRVRELEEKMKKCC</sequence>
<protein>
    <submittedName>
        <fullName evidence="2">Uncharacterized protein</fullName>
    </submittedName>
</protein>
<evidence type="ECO:0000313" key="3">
    <source>
        <dbReference type="Proteomes" id="UP000034682"/>
    </source>
</evidence>
<keyword evidence="1" id="KW-0812">Transmembrane</keyword>
<keyword evidence="1" id="KW-1133">Transmembrane helix</keyword>